<keyword evidence="2" id="KW-0238">DNA-binding</keyword>
<evidence type="ECO:0000256" key="1">
    <source>
        <dbReference type="ARBA" id="ARBA00023015"/>
    </source>
</evidence>
<protein>
    <submittedName>
        <fullName evidence="5">GntR family transcriptional regulator</fullName>
    </submittedName>
</protein>
<evidence type="ECO:0000313" key="6">
    <source>
        <dbReference type="Proteomes" id="UP000437131"/>
    </source>
</evidence>
<dbReference type="SUPFAM" id="SSF46785">
    <property type="entry name" value="Winged helix' DNA-binding domain"/>
    <property type="match status" value="1"/>
</dbReference>
<proteinExistence type="predicted"/>
<dbReference type="PANTHER" id="PTHR38445">
    <property type="entry name" value="HTH-TYPE TRANSCRIPTIONAL REPRESSOR YTRA"/>
    <property type="match status" value="1"/>
</dbReference>
<dbReference type="GO" id="GO:0003700">
    <property type="term" value="F:DNA-binding transcription factor activity"/>
    <property type="evidence" value="ECO:0007669"/>
    <property type="project" value="InterPro"/>
</dbReference>
<dbReference type="PRINTS" id="PR00035">
    <property type="entry name" value="HTHGNTR"/>
</dbReference>
<comment type="caution">
    <text evidence="5">The sequence shown here is derived from an EMBL/GenBank/DDBJ whole genome shotgun (WGS) entry which is preliminary data.</text>
</comment>
<dbReference type="Proteomes" id="UP000437131">
    <property type="component" value="Unassembled WGS sequence"/>
</dbReference>
<dbReference type="InterPro" id="IPR036390">
    <property type="entry name" value="WH_DNA-bd_sf"/>
</dbReference>
<dbReference type="EMBL" id="WMIA01000001">
    <property type="protein sequence ID" value="MTF37466.1"/>
    <property type="molecule type" value="Genomic_DNA"/>
</dbReference>
<dbReference type="Pfam" id="PF00392">
    <property type="entry name" value="GntR"/>
    <property type="match status" value="1"/>
</dbReference>
<dbReference type="PROSITE" id="PS50949">
    <property type="entry name" value="HTH_GNTR"/>
    <property type="match status" value="1"/>
</dbReference>
<dbReference type="GO" id="GO:0003677">
    <property type="term" value="F:DNA binding"/>
    <property type="evidence" value="ECO:0007669"/>
    <property type="project" value="UniProtKB-KW"/>
</dbReference>
<keyword evidence="3" id="KW-0804">Transcription</keyword>
<name>A0A844GTR9_9CHRO</name>
<reference evidence="5 6" key="1">
    <citation type="submission" date="2019-11" db="EMBL/GenBank/DDBJ databases">
        <title>Isolation of a new High Light Tolerant Cyanobacteria.</title>
        <authorList>
            <person name="Dobson Z."/>
            <person name="Vaughn N."/>
            <person name="Vaughn M."/>
            <person name="Fromme P."/>
            <person name="Mazor Y."/>
        </authorList>
    </citation>
    <scope>NUCLEOTIDE SEQUENCE [LARGE SCALE GENOMIC DNA]</scope>
    <source>
        <strain evidence="5 6">0216</strain>
    </source>
</reference>
<evidence type="ECO:0000259" key="4">
    <source>
        <dbReference type="PROSITE" id="PS50949"/>
    </source>
</evidence>
<dbReference type="CDD" id="cd07377">
    <property type="entry name" value="WHTH_GntR"/>
    <property type="match status" value="1"/>
</dbReference>
<dbReference type="InterPro" id="IPR036388">
    <property type="entry name" value="WH-like_DNA-bd_sf"/>
</dbReference>
<evidence type="ECO:0000313" key="5">
    <source>
        <dbReference type="EMBL" id="MTF37466.1"/>
    </source>
</evidence>
<dbReference type="PANTHER" id="PTHR38445:SF9">
    <property type="entry name" value="HTH-TYPE TRANSCRIPTIONAL REPRESSOR YTRA"/>
    <property type="match status" value="1"/>
</dbReference>
<organism evidence="5 6">
    <name type="scientific">Cyanobacterium aponinum 0216</name>
    <dbReference type="NCBI Taxonomy" id="2676140"/>
    <lineage>
        <taxon>Bacteria</taxon>
        <taxon>Bacillati</taxon>
        <taxon>Cyanobacteriota</taxon>
        <taxon>Cyanophyceae</taxon>
        <taxon>Oscillatoriophycideae</taxon>
        <taxon>Chroococcales</taxon>
        <taxon>Geminocystaceae</taxon>
        <taxon>Cyanobacterium</taxon>
    </lineage>
</organism>
<accession>A0A844GTR9</accession>
<sequence length="327" mass="36986">MFNFRIQADSHISPSQQLIDQIQFAIASGQYPPGHRLPSTRQLAQITNLHRNTISKVYRQLEKKGLVESITGSGIYVKSQGDEGTKKNKHLVGLESSQADIIKRTIDQLLEQGNNLEQIKQLFFEEIEWRLRCSALILVTVPKVDIGAGQLMVLELEQALLVPTQLVPLEELNHILTQTTSATVVTSRYFVPQVLEIVSPESIRVIPIDIYDYKKELTIIRQLSKNTNLGIVSLSGGILRVAEILIHSLRGDEINTITATIHDQRKLNHLIRFTDVIMCDRNCSTLVKKNLQKLQSDLIRIPKIIATNNYISEKSIQLLKKELEISN</sequence>
<evidence type="ECO:0000256" key="3">
    <source>
        <dbReference type="ARBA" id="ARBA00023163"/>
    </source>
</evidence>
<dbReference type="SMART" id="SM00345">
    <property type="entry name" value="HTH_GNTR"/>
    <property type="match status" value="1"/>
</dbReference>
<dbReference type="AlphaFoldDB" id="A0A844GTR9"/>
<dbReference type="InterPro" id="IPR000524">
    <property type="entry name" value="Tscrpt_reg_HTH_GntR"/>
</dbReference>
<keyword evidence="1" id="KW-0805">Transcription regulation</keyword>
<evidence type="ECO:0000256" key="2">
    <source>
        <dbReference type="ARBA" id="ARBA00023125"/>
    </source>
</evidence>
<gene>
    <name evidence="5" type="ORF">GGC33_00745</name>
</gene>
<dbReference type="Gene3D" id="1.10.10.10">
    <property type="entry name" value="Winged helix-like DNA-binding domain superfamily/Winged helix DNA-binding domain"/>
    <property type="match status" value="1"/>
</dbReference>
<dbReference type="RefSeq" id="WP_155082398.1">
    <property type="nucleotide sequence ID" value="NZ_WMIA01000001.1"/>
</dbReference>
<feature type="domain" description="HTH gntR-type" evidence="4">
    <location>
        <begin position="12"/>
        <end position="80"/>
    </location>
</feature>